<comment type="caution">
    <text evidence="3">The sequence shown here is derived from an EMBL/GenBank/DDBJ whole genome shotgun (WGS) entry which is preliminary data.</text>
</comment>
<dbReference type="GO" id="GO:0003677">
    <property type="term" value="F:DNA binding"/>
    <property type="evidence" value="ECO:0007669"/>
    <property type="project" value="UniProtKB-KW"/>
</dbReference>
<dbReference type="InterPro" id="IPR050807">
    <property type="entry name" value="TransReg_Diox_bact_type"/>
</dbReference>
<sequence>MKSIQLQNYIGRRIRLIRKEQGLSQQQLSERAGVGIDYISNLETKGSNIKIDTLEKILTALDTAPSVLFESRVTPQNPQLETLADQLAELPKASQEQLLEAFQLLIKTVKDKPNR</sequence>
<dbReference type="Proteomes" id="UP000186890">
    <property type="component" value="Unassembled WGS sequence"/>
</dbReference>
<dbReference type="PANTHER" id="PTHR46797">
    <property type="entry name" value="HTH-TYPE TRANSCRIPTIONAL REGULATOR"/>
    <property type="match status" value="1"/>
</dbReference>
<dbReference type="PANTHER" id="PTHR46797:SF1">
    <property type="entry name" value="METHYLPHOSPHONATE SYNTHASE"/>
    <property type="match status" value="1"/>
</dbReference>
<dbReference type="AlphaFoldDB" id="A0A1Q8E5S3"/>
<feature type="domain" description="HTH cro/C1-type" evidence="2">
    <location>
        <begin position="14"/>
        <end position="68"/>
    </location>
</feature>
<organism evidence="3 4">
    <name type="scientific">Streptococcus cuniculi</name>
    <dbReference type="NCBI Taxonomy" id="1432788"/>
    <lineage>
        <taxon>Bacteria</taxon>
        <taxon>Bacillati</taxon>
        <taxon>Bacillota</taxon>
        <taxon>Bacilli</taxon>
        <taxon>Lactobacillales</taxon>
        <taxon>Streptococcaceae</taxon>
        <taxon>Streptococcus</taxon>
    </lineage>
</organism>
<dbReference type="SMART" id="SM00530">
    <property type="entry name" value="HTH_XRE"/>
    <property type="match status" value="1"/>
</dbReference>
<dbReference type="InterPro" id="IPR010982">
    <property type="entry name" value="Lambda_DNA-bd_dom_sf"/>
</dbReference>
<protein>
    <submittedName>
        <fullName evidence="3">Transcriptional regulator</fullName>
    </submittedName>
</protein>
<reference evidence="4" key="1">
    <citation type="submission" date="2016-12" db="EMBL/GenBank/DDBJ databases">
        <authorList>
            <person name="Gulvik C.A."/>
        </authorList>
    </citation>
    <scope>NUCLEOTIDE SEQUENCE [LARGE SCALE GENOMIC DNA]</scope>
    <source>
        <strain evidence="4">NED12-00049-6B</strain>
    </source>
</reference>
<evidence type="ECO:0000256" key="1">
    <source>
        <dbReference type="ARBA" id="ARBA00023125"/>
    </source>
</evidence>
<name>A0A1Q8E5S3_9STRE</name>
<dbReference type="InterPro" id="IPR001387">
    <property type="entry name" value="Cro/C1-type_HTH"/>
</dbReference>
<dbReference type="PROSITE" id="PS50943">
    <property type="entry name" value="HTH_CROC1"/>
    <property type="match status" value="1"/>
</dbReference>
<accession>A0A1Q8E5S3</accession>
<dbReference type="EMBL" id="MSJM01000008">
    <property type="protein sequence ID" value="OLF47153.1"/>
    <property type="molecule type" value="Genomic_DNA"/>
</dbReference>
<proteinExistence type="predicted"/>
<dbReference type="OrthoDB" id="1495025at2"/>
<evidence type="ECO:0000313" key="4">
    <source>
        <dbReference type="Proteomes" id="UP000186890"/>
    </source>
</evidence>
<evidence type="ECO:0000313" key="3">
    <source>
        <dbReference type="EMBL" id="OLF47153.1"/>
    </source>
</evidence>
<dbReference type="Pfam" id="PF01381">
    <property type="entry name" value="HTH_3"/>
    <property type="match status" value="1"/>
</dbReference>
<dbReference type="RefSeq" id="WP_075105395.1">
    <property type="nucleotide sequence ID" value="NZ_MSJM01000008.1"/>
</dbReference>
<evidence type="ECO:0000259" key="2">
    <source>
        <dbReference type="PROSITE" id="PS50943"/>
    </source>
</evidence>
<dbReference type="GO" id="GO:0005829">
    <property type="term" value="C:cytosol"/>
    <property type="evidence" value="ECO:0007669"/>
    <property type="project" value="TreeGrafter"/>
</dbReference>
<gene>
    <name evidence="3" type="ORF">BU202_08710</name>
</gene>
<keyword evidence="1" id="KW-0238">DNA-binding</keyword>
<dbReference type="SUPFAM" id="SSF47413">
    <property type="entry name" value="lambda repressor-like DNA-binding domains"/>
    <property type="match status" value="1"/>
</dbReference>
<dbReference type="Gene3D" id="1.10.260.40">
    <property type="entry name" value="lambda repressor-like DNA-binding domains"/>
    <property type="match status" value="1"/>
</dbReference>
<dbReference type="GO" id="GO:0003700">
    <property type="term" value="F:DNA-binding transcription factor activity"/>
    <property type="evidence" value="ECO:0007669"/>
    <property type="project" value="TreeGrafter"/>
</dbReference>
<dbReference type="CDD" id="cd00093">
    <property type="entry name" value="HTH_XRE"/>
    <property type="match status" value="1"/>
</dbReference>
<keyword evidence="4" id="KW-1185">Reference proteome</keyword>